<dbReference type="GO" id="GO:0005524">
    <property type="term" value="F:ATP binding"/>
    <property type="evidence" value="ECO:0007669"/>
    <property type="project" value="UniProtKB-UniRule"/>
</dbReference>
<dbReference type="SMART" id="SM00220">
    <property type="entry name" value="S_TKc"/>
    <property type="match status" value="1"/>
</dbReference>
<evidence type="ECO:0000256" key="9">
    <source>
        <dbReference type="PROSITE-ProRule" id="PRU10141"/>
    </source>
</evidence>
<dbReference type="InterPro" id="IPR050117">
    <property type="entry name" value="MAPK"/>
</dbReference>
<keyword evidence="13" id="KW-1185">Reference proteome</keyword>
<feature type="compositionally biased region" description="Polar residues" evidence="10">
    <location>
        <begin position="379"/>
        <end position="397"/>
    </location>
</feature>
<evidence type="ECO:0000256" key="10">
    <source>
        <dbReference type="SAM" id="MobiDB-lite"/>
    </source>
</evidence>
<keyword evidence="3" id="KW-0808">Transferase</keyword>
<feature type="compositionally biased region" description="Polar residues" evidence="10">
    <location>
        <begin position="308"/>
        <end position="335"/>
    </location>
</feature>
<feature type="binding site" evidence="9">
    <location>
        <position position="34"/>
    </location>
    <ligand>
        <name>ATP</name>
        <dbReference type="ChEBI" id="CHEBI:30616"/>
    </ligand>
</feature>
<dbReference type="PROSITE" id="PS50011">
    <property type="entry name" value="PROTEIN_KINASE_DOM"/>
    <property type="match status" value="1"/>
</dbReference>
<dbReference type="PROSITE" id="PS00107">
    <property type="entry name" value="PROTEIN_KINASE_ATP"/>
    <property type="match status" value="1"/>
</dbReference>
<dbReference type="InterPro" id="IPR017441">
    <property type="entry name" value="Protein_kinase_ATP_BS"/>
</dbReference>
<evidence type="ECO:0000259" key="11">
    <source>
        <dbReference type="PROSITE" id="PS50011"/>
    </source>
</evidence>
<dbReference type="Gene3D" id="1.10.510.10">
    <property type="entry name" value="Transferase(Phosphotransferase) domain 1"/>
    <property type="match status" value="1"/>
</dbReference>
<gene>
    <name evidence="12" type="ORF">CSKR_202850</name>
</gene>
<dbReference type="FunFam" id="1.10.510.10:FF:000624">
    <property type="entry name" value="Mitogen-activated protein kinase"/>
    <property type="match status" value="1"/>
</dbReference>
<dbReference type="GO" id="GO:0004693">
    <property type="term" value="F:cyclin-dependent protein serine/threonine kinase activity"/>
    <property type="evidence" value="ECO:0007669"/>
    <property type="project" value="UniProtKB-EC"/>
</dbReference>
<evidence type="ECO:0000256" key="2">
    <source>
        <dbReference type="ARBA" id="ARBA00022527"/>
    </source>
</evidence>
<dbReference type="Proteomes" id="UP000286415">
    <property type="component" value="Unassembled WGS sequence"/>
</dbReference>
<dbReference type="AlphaFoldDB" id="A0A8T1M4E6"/>
<evidence type="ECO:0000313" key="13">
    <source>
        <dbReference type="Proteomes" id="UP000286415"/>
    </source>
</evidence>
<dbReference type="EC" id="2.7.11.22" evidence="1"/>
<comment type="caution">
    <text evidence="12">The sequence shown here is derived from an EMBL/GenBank/DDBJ whole genome shotgun (WGS) entry which is preliminary data.</text>
</comment>
<dbReference type="PROSITE" id="PS00108">
    <property type="entry name" value="PROTEIN_KINASE_ST"/>
    <property type="match status" value="1"/>
</dbReference>
<feature type="domain" description="Protein kinase" evidence="11">
    <location>
        <begin position="4"/>
        <end position="287"/>
    </location>
</feature>
<dbReference type="Pfam" id="PF00069">
    <property type="entry name" value="Pkinase"/>
    <property type="match status" value="1"/>
</dbReference>
<dbReference type="FunFam" id="3.30.200.20:FF:000049">
    <property type="entry name" value="cyclin-dependent kinase-like 1 isoform X1"/>
    <property type="match status" value="1"/>
</dbReference>
<evidence type="ECO:0000256" key="8">
    <source>
        <dbReference type="ARBA" id="ARBA00048367"/>
    </source>
</evidence>
<evidence type="ECO:0000256" key="7">
    <source>
        <dbReference type="ARBA" id="ARBA00047811"/>
    </source>
</evidence>
<feature type="region of interest" description="Disordered" evidence="10">
    <location>
        <begin position="308"/>
        <end position="415"/>
    </location>
</feature>
<reference evidence="12 13" key="2">
    <citation type="journal article" date="2021" name="Genomics">
        <title>High-quality reference genome for Clonorchis sinensis.</title>
        <authorList>
            <person name="Young N.D."/>
            <person name="Stroehlein A.J."/>
            <person name="Kinkar L."/>
            <person name="Wang T."/>
            <person name="Sohn W.M."/>
            <person name="Chang B.C.H."/>
            <person name="Kaur P."/>
            <person name="Weisz D."/>
            <person name="Dudchenko O."/>
            <person name="Aiden E.L."/>
            <person name="Korhonen P.K."/>
            <person name="Gasser R.B."/>
        </authorList>
    </citation>
    <scope>NUCLEOTIDE SEQUENCE [LARGE SCALE GENOMIC DNA]</scope>
    <source>
        <strain evidence="12">Cs-k2</strain>
    </source>
</reference>
<evidence type="ECO:0000256" key="1">
    <source>
        <dbReference type="ARBA" id="ARBA00012425"/>
    </source>
</evidence>
<keyword evidence="5" id="KW-0418">Kinase</keyword>
<dbReference type="OrthoDB" id="548217at2759"/>
<accession>A0A8T1M4E6</accession>
<feature type="compositionally biased region" description="Polar residues" evidence="10">
    <location>
        <begin position="434"/>
        <end position="446"/>
    </location>
</feature>
<dbReference type="CDD" id="cd07846">
    <property type="entry name" value="STKc_CDKL2_3"/>
    <property type="match status" value="1"/>
</dbReference>
<dbReference type="InterPro" id="IPR000719">
    <property type="entry name" value="Prot_kinase_dom"/>
</dbReference>
<dbReference type="SUPFAM" id="SSF56112">
    <property type="entry name" value="Protein kinase-like (PK-like)"/>
    <property type="match status" value="1"/>
</dbReference>
<protein>
    <recommendedName>
        <fullName evidence="1">cyclin-dependent kinase</fullName>
        <ecNumber evidence="1">2.7.11.22</ecNumber>
    </recommendedName>
</protein>
<dbReference type="InterPro" id="IPR008271">
    <property type="entry name" value="Ser/Thr_kinase_AS"/>
</dbReference>
<evidence type="ECO:0000256" key="5">
    <source>
        <dbReference type="ARBA" id="ARBA00022777"/>
    </source>
</evidence>
<feature type="compositionally biased region" description="Low complexity" evidence="10">
    <location>
        <begin position="353"/>
        <end position="362"/>
    </location>
</feature>
<dbReference type="Gene3D" id="3.30.200.20">
    <property type="entry name" value="Phosphorylase Kinase, domain 1"/>
    <property type="match status" value="1"/>
</dbReference>
<comment type="catalytic activity">
    <reaction evidence="7">
        <text>L-threonyl-[protein] + ATP = O-phospho-L-threonyl-[protein] + ADP + H(+)</text>
        <dbReference type="Rhea" id="RHEA:46608"/>
        <dbReference type="Rhea" id="RHEA-COMP:11060"/>
        <dbReference type="Rhea" id="RHEA-COMP:11605"/>
        <dbReference type="ChEBI" id="CHEBI:15378"/>
        <dbReference type="ChEBI" id="CHEBI:30013"/>
        <dbReference type="ChEBI" id="CHEBI:30616"/>
        <dbReference type="ChEBI" id="CHEBI:61977"/>
        <dbReference type="ChEBI" id="CHEBI:456216"/>
        <dbReference type="EC" id="2.7.11.22"/>
    </reaction>
</comment>
<keyword evidence="4 9" id="KW-0547">Nucleotide-binding</keyword>
<evidence type="ECO:0000256" key="6">
    <source>
        <dbReference type="ARBA" id="ARBA00022840"/>
    </source>
</evidence>
<evidence type="ECO:0000256" key="3">
    <source>
        <dbReference type="ARBA" id="ARBA00022679"/>
    </source>
</evidence>
<dbReference type="PANTHER" id="PTHR24055">
    <property type="entry name" value="MITOGEN-ACTIVATED PROTEIN KINASE"/>
    <property type="match status" value="1"/>
</dbReference>
<comment type="catalytic activity">
    <reaction evidence="8">
        <text>L-seryl-[protein] + ATP = O-phospho-L-seryl-[protein] + ADP + H(+)</text>
        <dbReference type="Rhea" id="RHEA:17989"/>
        <dbReference type="Rhea" id="RHEA-COMP:9863"/>
        <dbReference type="Rhea" id="RHEA-COMP:11604"/>
        <dbReference type="ChEBI" id="CHEBI:15378"/>
        <dbReference type="ChEBI" id="CHEBI:29999"/>
        <dbReference type="ChEBI" id="CHEBI:30616"/>
        <dbReference type="ChEBI" id="CHEBI:83421"/>
        <dbReference type="ChEBI" id="CHEBI:456216"/>
        <dbReference type="EC" id="2.7.11.22"/>
    </reaction>
</comment>
<evidence type="ECO:0000313" key="12">
    <source>
        <dbReference type="EMBL" id="KAG5443696.1"/>
    </source>
</evidence>
<reference evidence="12 13" key="1">
    <citation type="journal article" date="2018" name="Biotechnol. Adv.">
        <title>Improved genomic resources and new bioinformatic workflow for the carcinogenic parasite Clonorchis sinensis: Biotechnological implications.</title>
        <authorList>
            <person name="Wang D."/>
            <person name="Korhonen P.K."/>
            <person name="Gasser R.B."/>
            <person name="Young N.D."/>
        </authorList>
    </citation>
    <scope>NUCLEOTIDE SEQUENCE [LARGE SCALE GENOMIC DNA]</scope>
    <source>
        <strain evidence="12">Cs-k2</strain>
    </source>
</reference>
<keyword evidence="6 9" id="KW-0067">ATP-binding</keyword>
<feature type="compositionally biased region" description="Low complexity" evidence="10">
    <location>
        <begin position="398"/>
        <end position="415"/>
    </location>
</feature>
<evidence type="ECO:0000256" key="4">
    <source>
        <dbReference type="ARBA" id="ARBA00022741"/>
    </source>
</evidence>
<feature type="region of interest" description="Disordered" evidence="10">
    <location>
        <begin position="477"/>
        <end position="507"/>
    </location>
</feature>
<dbReference type="EMBL" id="NIRI02000056">
    <property type="protein sequence ID" value="KAG5443696.1"/>
    <property type="molecule type" value="Genomic_DNA"/>
</dbReference>
<proteinExistence type="predicted"/>
<feature type="region of interest" description="Disordered" evidence="10">
    <location>
        <begin position="434"/>
        <end position="456"/>
    </location>
</feature>
<name>A0A8T1M4E6_CLOSI</name>
<dbReference type="InterPro" id="IPR011009">
    <property type="entry name" value="Kinase-like_dom_sf"/>
</dbReference>
<sequence length="853" mass="95326">MERYENLGLVGEGSYGMVMKCKDRGTGQIVAIKKFIDTEDDKLVKKIAAREIKMLKQLRHDNLVNLLDIFRRKRRLYLVFEFVDHTVLDDLEQHPKGLDEERTRRILFQVLRGVEFCHTHNVIHRDIKPENVLISKRGVVKLCDFGFARALAAPGEVYTDYVATRWYRAPELLVGDSKYGRAVDIWAVGCLAAEMLTGNPLFPGDSDIDQLYHIVRCLGNLSEKHQLVFKRNPLFSGMRIPAVRDVVPLERRLNKVRKSTLEFIKECLRLDANDRATASALLRSNYFTRDNFSTFFTEELKRLVQYENPTNDRTQSPIATNGGDQPQTSLTSTCGSLLPIFDTGSQARDPKVHSNSSPVPHHSLTKCNLPPDSDEETTPRPNETQPQEFAVHTSSEKSPVTLTSPSTSQSQSHHCSLTNLKSASLDTTTWRGSEHSTSCSQTTPAQPSCPFIENHKTSPSRISMRLRTMPTIFELQELHQKSSSRSKALTRAESMPDTGPATDNTSVEGRKVSFLKNTRELPPVPHTKWSPRCLSVPESLPSFDGTLPPRSVDSSVFGSDLPPTKTSHLQSMEHISDRVPLPHLRQYSQNILQNTLPPGSIYPLTQVSQQSTMSTVSRVDEQSLTTSTLSCFGARDDPRQVAYERRLHNAKQPGTTAYTTHNTMQLQTLPSGNSNARKLQPVSLHKKPTFTLQFPVNVGYCSSQPLSSTNYVSLLGTTPQVRSTFTGIPHSIPTAERRRPGFVEYTTTFSSFGLQGPVATDSSAAVTASDKSALTFCSSLQHMGTKQGHVNKYDMYGSGSQWFSSTANPGSTLNNSVRSTSNANPVFGARHPKEPNNFYRFPERFRTATLHRR</sequence>
<keyword evidence="2" id="KW-0723">Serine/threonine-protein kinase</keyword>
<organism evidence="12 13">
    <name type="scientific">Clonorchis sinensis</name>
    <name type="common">Chinese liver fluke</name>
    <dbReference type="NCBI Taxonomy" id="79923"/>
    <lineage>
        <taxon>Eukaryota</taxon>
        <taxon>Metazoa</taxon>
        <taxon>Spiralia</taxon>
        <taxon>Lophotrochozoa</taxon>
        <taxon>Platyhelminthes</taxon>
        <taxon>Trematoda</taxon>
        <taxon>Digenea</taxon>
        <taxon>Opisthorchiida</taxon>
        <taxon>Opisthorchiata</taxon>
        <taxon>Opisthorchiidae</taxon>
        <taxon>Clonorchis</taxon>
    </lineage>
</organism>